<evidence type="ECO:0000313" key="3">
    <source>
        <dbReference type="Proteomes" id="UP001501074"/>
    </source>
</evidence>
<dbReference type="EMBL" id="BAAAZO010000008">
    <property type="protein sequence ID" value="GAA3621951.1"/>
    <property type="molecule type" value="Genomic_DNA"/>
</dbReference>
<feature type="region of interest" description="Disordered" evidence="1">
    <location>
        <begin position="27"/>
        <end position="79"/>
    </location>
</feature>
<evidence type="ECO:0000313" key="2">
    <source>
        <dbReference type="EMBL" id="GAA3621951.1"/>
    </source>
</evidence>
<gene>
    <name evidence="2" type="ORF">GCM10022223_43630</name>
</gene>
<sequence length="211" mass="21995">MWAFVATVLSGVSLVVAVLALERTGSVSVQAASPEQTRAGAGTAAPTTAAPDPATPTSTEAEPTGTDEPLVTKLPSPGASYAPVREDVQMRLVTGDTRYVDLDQPLVNAESAAYDLSFRAGFAQPTLRFKSADVAVGKSPTVTPDECAQEIQLSPVDAEVEVSQDLVLCAVTNGLGAVNEPARTKMARIVVNSVSKDNAVNLTVTTWEIPR</sequence>
<comment type="caution">
    <text evidence="2">The sequence shown here is derived from an EMBL/GenBank/DDBJ whole genome shotgun (WGS) entry which is preliminary data.</text>
</comment>
<feature type="compositionally biased region" description="Low complexity" evidence="1">
    <location>
        <begin position="39"/>
        <end position="66"/>
    </location>
</feature>
<protein>
    <submittedName>
        <fullName evidence="2">Uncharacterized protein</fullName>
    </submittedName>
</protein>
<proteinExistence type="predicted"/>
<feature type="compositionally biased region" description="Polar residues" evidence="1">
    <location>
        <begin position="27"/>
        <end position="36"/>
    </location>
</feature>
<organism evidence="2 3">
    <name type="scientific">Kineosporia mesophila</name>
    <dbReference type="NCBI Taxonomy" id="566012"/>
    <lineage>
        <taxon>Bacteria</taxon>
        <taxon>Bacillati</taxon>
        <taxon>Actinomycetota</taxon>
        <taxon>Actinomycetes</taxon>
        <taxon>Kineosporiales</taxon>
        <taxon>Kineosporiaceae</taxon>
        <taxon>Kineosporia</taxon>
    </lineage>
</organism>
<reference evidence="3" key="1">
    <citation type="journal article" date="2019" name="Int. J. Syst. Evol. Microbiol.">
        <title>The Global Catalogue of Microorganisms (GCM) 10K type strain sequencing project: providing services to taxonomists for standard genome sequencing and annotation.</title>
        <authorList>
            <consortium name="The Broad Institute Genomics Platform"/>
            <consortium name="The Broad Institute Genome Sequencing Center for Infectious Disease"/>
            <person name="Wu L."/>
            <person name="Ma J."/>
        </authorList>
    </citation>
    <scope>NUCLEOTIDE SEQUENCE [LARGE SCALE GENOMIC DNA]</scope>
    <source>
        <strain evidence="3">JCM 16902</strain>
    </source>
</reference>
<name>A0ABP7A044_9ACTN</name>
<dbReference type="Proteomes" id="UP001501074">
    <property type="component" value="Unassembled WGS sequence"/>
</dbReference>
<keyword evidence="3" id="KW-1185">Reference proteome</keyword>
<accession>A0ABP7A044</accession>
<evidence type="ECO:0000256" key="1">
    <source>
        <dbReference type="SAM" id="MobiDB-lite"/>
    </source>
</evidence>